<evidence type="ECO:0000256" key="1">
    <source>
        <dbReference type="ARBA" id="ARBA00007835"/>
    </source>
</evidence>
<dbReference type="EC" id="3.1.1.-" evidence="7"/>
<evidence type="ECO:0000256" key="2">
    <source>
        <dbReference type="ARBA" id="ARBA00022729"/>
    </source>
</evidence>
<dbReference type="Pfam" id="PF04916">
    <property type="entry name" value="Phospholip_B"/>
    <property type="match status" value="1"/>
</dbReference>
<dbReference type="OMA" id="PEATVNW"/>
<accession>A0A9Q0L5E9</accession>
<evidence type="ECO:0000256" key="3">
    <source>
        <dbReference type="ARBA" id="ARBA00022801"/>
    </source>
</evidence>
<keyword evidence="6" id="KW-0325">Glycoprotein</keyword>
<keyword evidence="2 7" id="KW-0732">Signal</keyword>
<dbReference type="EMBL" id="JAPDFW010000138">
    <property type="protein sequence ID" value="KAJ5066637.1"/>
    <property type="molecule type" value="Genomic_DNA"/>
</dbReference>
<dbReference type="PANTHER" id="PTHR12370">
    <property type="entry name" value="PHOSPHOLIPASE B-RELATED"/>
    <property type="match status" value="1"/>
</dbReference>
<evidence type="ECO:0000256" key="7">
    <source>
        <dbReference type="RuleBase" id="RU364138"/>
    </source>
</evidence>
<organism evidence="8 9">
    <name type="scientific">Anaeramoeba ignava</name>
    <name type="common">Anaerobic marine amoeba</name>
    <dbReference type="NCBI Taxonomy" id="1746090"/>
    <lineage>
        <taxon>Eukaryota</taxon>
        <taxon>Metamonada</taxon>
        <taxon>Anaeramoebidae</taxon>
        <taxon>Anaeramoeba</taxon>
    </lineage>
</organism>
<proteinExistence type="inferred from homology"/>
<dbReference type="PANTHER" id="PTHR12370:SF3">
    <property type="entry name" value="PHOSPHOLIPASE B-LIKE 2-RELATED"/>
    <property type="match status" value="1"/>
</dbReference>
<dbReference type="Proteomes" id="UP001149090">
    <property type="component" value="Unassembled WGS sequence"/>
</dbReference>
<dbReference type="InterPro" id="IPR007000">
    <property type="entry name" value="PLipase_B-like"/>
</dbReference>
<dbReference type="OrthoDB" id="419508at2759"/>
<feature type="chain" id="PRO_5040543450" description="Phospholipase B-like" evidence="7">
    <location>
        <begin position="20"/>
        <end position="554"/>
    </location>
</feature>
<evidence type="ECO:0000256" key="4">
    <source>
        <dbReference type="ARBA" id="ARBA00022963"/>
    </source>
</evidence>
<keyword evidence="3 7" id="KW-0378">Hydrolase</keyword>
<dbReference type="GO" id="GO:0005576">
    <property type="term" value="C:extracellular region"/>
    <property type="evidence" value="ECO:0007669"/>
    <property type="project" value="TreeGrafter"/>
</dbReference>
<protein>
    <recommendedName>
        <fullName evidence="7">Phospholipase B-like</fullName>
        <ecNumber evidence="7">3.1.1.-</ecNumber>
    </recommendedName>
</protein>
<feature type="signal peptide" evidence="7">
    <location>
        <begin position="1"/>
        <end position="19"/>
    </location>
</feature>
<gene>
    <name evidence="8" type="ORF">M0811_13406</name>
</gene>
<dbReference type="AlphaFoldDB" id="A0A9Q0L5E9"/>
<evidence type="ECO:0000313" key="9">
    <source>
        <dbReference type="Proteomes" id="UP001149090"/>
    </source>
</evidence>
<evidence type="ECO:0000313" key="8">
    <source>
        <dbReference type="EMBL" id="KAJ5066637.1"/>
    </source>
</evidence>
<comment type="function">
    <text evidence="7">Putative phospholipase.</text>
</comment>
<name>A0A9Q0L5E9_ANAIG</name>
<keyword evidence="5 7" id="KW-0443">Lipid metabolism</keyword>
<dbReference type="GO" id="GO:0009395">
    <property type="term" value="P:phospholipid catabolic process"/>
    <property type="evidence" value="ECO:0007669"/>
    <property type="project" value="TreeGrafter"/>
</dbReference>
<comment type="caution">
    <text evidence="8">The sequence shown here is derived from an EMBL/GenBank/DDBJ whole genome shotgun (WGS) entry which is preliminary data.</text>
</comment>
<dbReference type="GO" id="GO:0004620">
    <property type="term" value="F:phospholipase activity"/>
    <property type="evidence" value="ECO:0007669"/>
    <property type="project" value="InterPro"/>
</dbReference>
<evidence type="ECO:0000256" key="6">
    <source>
        <dbReference type="ARBA" id="ARBA00023180"/>
    </source>
</evidence>
<keyword evidence="4 7" id="KW-0442">Lipid degradation</keyword>
<comment type="similarity">
    <text evidence="1 7">Belongs to the phospholipase B-like family.</text>
</comment>
<reference evidence="8" key="1">
    <citation type="submission" date="2022-10" db="EMBL/GenBank/DDBJ databases">
        <title>Novel sulphate-reducing endosymbionts in the free-living metamonad Anaeramoeba.</title>
        <authorList>
            <person name="Jerlstrom-Hultqvist J."/>
            <person name="Cepicka I."/>
            <person name="Gallot-Lavallee L."/>
            <person name="Salas-Leiva D."/>
            <person name="Curtis B.A."/>
            <person name="Zahonova K."/>
            <person name="Pipaliya S."/>
            <person name="Dacks J."/>
            <person name="Roger A.J."/>
        </authorList>
    </citation>
    <scope>NUCLEOTIDE SEQUENCE</scope>
    <source>
        <strain evidence="8">BMAN</strain>
    </source>
</reference>
<sequence>MKIILILILFLYYLQTIKSIKQWGSVSIIDEEYNFTYENIKNTSADSWGYIEINEETGWKTLEIWVNPNISPIEGKRGSYAAGVLEAGLTQKYIYELWINIKQMWFPQPNSTISPLVVKFLSTQDTWTRGNIQEFEATDDYWRNVGYVLYQSDGILNGYNYFVNNESEKMEDWMLQVLLYMPDMMDLSIACGLDNHEDFSNDFFTDSKFEYNNIKFEDLFNSHCSALVKFLKDSNEIYFAHTTWYIYIAEIRFMKNYHIKFNGDTSIYSDSVVMSSYPGTICSADDYYLTSYGLGILETSFSIFNQTLYKKVTPYSLLSWMRGVLANRMAYDGVSWAEFYLKSFSGTQNNQWVILDFNKFDLFKKSKLNDLIDGTLYIVETEPGYFYYQDVTEFLRNYSYWPSYNIPFSKKIYNETGYEARKEKYGPEQYSYENCSRADIFRRNQTMIKTIEDMKEMMRYNDYLNDPLSHGDPSLAIASRADITENFPTGAVDSKVTSFQLFQNQMSSWIINSPTYVDLPPFTFDNPVFSSWIHLDIPDTIKFPWVLFQFNDSQ</sequence>
<dbReference type="Gene3D" id="3.60.60.30">
    <property type="match status" value="1"/>
</dbReference>
<evidence type="ECO:0000256" key="5">
    <source>
        <dbReference type="ARBA" id="ARBA00023098"/>
    </source>
</evidence>
<keyword evidence="9" id="KW-1185">Reference proteome</keyword>